<protein>
    <submittedName>
        <fullName evidence="5">LacI family transcriptional regulator</fullName>
    </submittedName>
</protein>
<dbReference type="GO" id="GO:0000976">
    <property type="term" value="F:transcription cis-regulatory region binding"/>
    <property type="evidence" value="ECO:0007669"/>
    <property type="project" value="TreeGrafter"/>
</dbReference>
<evidence type="ECO:0000256" key="3">
    <source>
        <dbReference type="ARBA" id="ARBA00023163"/>
    </source>
</evidence>
<evidence type="ECO:0000259" key="4">
    <source>
        <dbReference type="PROSITE" id="PS50932"/>
    </source>
</evidence>
<dbReference type="SUPFAM" id="SSF53822">
    <property type="entry name" value="Periplasmic binding protein-like I"/>
    <property type="match status" value="1"/>
</dbReference>
<dbReference type="Pfam" id="PF00356">
    <property type="entry name" value="LacI"/>
    <property type="match status" value="1"/>
</dbReference>
<dbReference type="InterPro" id="IPR046335">
    <property type="entry name" value="LacI/GalR-like_sensor"/>
</dbReference>
<keyword evidence="2" id="KW-0238">DNA-binding</keyword>
<dbReference type="PROSITE" id="PS50932">
    <property type="entry name" value="HTH_LACI_2"/>
    <property type="match status" value="1"/>
</dbReference>
<dbReference type="CDD" id="cd06267">
    <property type="entry name" value="PBP1_LacI_sugar_binding-like"/>
    <property type="match status" value="1"/>
</dbReference>
<proteinExistence type="predicted"/>
<gene>
    <name evidence="5" type="ORF">NB037_11975</name>
</gene>
<feature type="domain" description="HTH lacI-type" evidence="4">
    <location>
        <begin position="12"/>
        <end position="66"/>
    </location>
</feature>
<dbReference type="CDD" id="cd01392">
    <property type="entry name" value="HTH_LacI"/>
    <property type="match status" value="1"/>
</dbReference>
<dbReference type="SMART" id="SM00354">
    <property type="entry name" value="HTH_LACI"/>
    <property type="match status" value="1"/>
</dbReference>
<dbReference type="Pfam" id="PF13377">
    <property type="entry name" value="Peripla_BP_3"/>
    <property type="match status" value="1"/>
</dbReference>
<keyword evidence="3" id="KW-0804">Transcription</keyword>
<evidence type="ECO:0000313" key="5">
    <source>
        <dbReference type="EMBL" id="MCM6763135.1"/>
    </source>
</evidence>
<dbReference type="InterPro" id="IPR010982">
    <property type="entry name" value="Lambda_DNA-bd_dom_sf"/>
</dbReference>
<dbReference type="Proteomes" id="UP001155240">
    <property type="component" value="Unassembled WGS sequence"/>
</dbReference>
<reference evidence="5" key="1">
    <citation type="submission" date="2022-06" db="EMBL/GenBank/DDBJ databases">
        <title>Whole genome shotgun sequencing (WGS) of Rathayibacter sp. ZW T2_19, isolated from stored onions (Allium cepa).</title>
        <authorList>
            <person name="Stoll D.A."/>
            <person name="Huch M."/>
        </authorList>
    </citation>
    <scope>NUCLEOTIDE SEQUENCE</scope>
    <source>
        <strain evidence="5">ZW T2_19</strain>
    </source>
</reference>
<sequence>MSSTDGATRGPATIQDVALRAGVSRAAVSKVIRNAYGVSPAMRERVAAAIDELGYRPSVAARAMRGASFTIGVEVPHLGNSFFNRIVTGAAAALDGTRYQLIVAPAQSDSGEGFRAIEALVDRQVDGLIAVSPMVEPSWLEKLSVRTPIVMLGRHDASVGYDTVTNDDVAGTDQVMDHLLALGHRRIAHLTVSEEIVRRVTGAPHAVRLARYEQRMREAGLETDVLYLSPSQDDAYARTLEVLRSPERPTALFAGNDALALDALWARADAGLGAERFSIVGYDDIEVAGHPGIALTTVDQSGEELGERAVQLLLGRLDGRTDPVHFEVDPVLRIRSSSAPLAGSDPSTTVSALHYAEGR</sequence>
<organism evidence="5 6">
    <name type="scientific">Rathayibacter rubneri</name>
    <dbReference type="NCBI Taxonomy" id="2950106"/>
    <lineage>
        <taxon>Bacteria</taxon>
        <taxon>Bacillati</taxon>
        <taxon>Actinomycetota</taxon>
        <taxon>Actinomycetes</taxon>
        <taxon>Micrococcales</taxon>
        <taxon>Microbacteriaceae</taxon>
        <taxon>Rathayibacter</taxon>
    </lineage>
</organism>
<keyword evidence="1" id="KW-0805">Transcription regulation</keyword>
<keyword evidence="6" id="KW-1185">Reference proteome</keyword>
<dbReference type="Gene3D" id="1.10.260.40">
    <property type="entry name" value="lambda repressor-like DNA-binding domains"/>
    <property type="match status" value="1"/>
</dbReference>
<dbReference type="GO" id="GO:0003700">
    <property type="term" value="F:DNA-binding transcription factor activity"/>
    <property type="evidence" value="ECO:0007669"/>
    <property type="project" value="TreeGrafter"/>
</dbReference>
<evidence type="ECO:0000313" key="6">
    <source>
        <dbReference type="Proteomes" id="UP001155240"/>
    </source>
</evidence>
<dbReference type="InterPro" id="IPR028082">
    <property type="entry name" value="Peripla_BP_I"/>
</dbReference>
<evidence type="ECO:0000256" key="1">
    <source>
        <dbReference type="ARBA" id="ARBA00023015"/>
    </source>
</evidence>
<dbReference type="PANTHER" id="PTHR30146:SF109">
    <property type="entry name" value="HTH-TYPE TRANSCRIPTIONAL REGULATOR GALS"/>
    <property type="match status" value="1"/>
</dbReference>
<dbReference type="InterPro" id="IPR000843">
    <property type="entry name" value="HTH_LacI"/>
</dbReference>
<dbReference type="SUPFAM" id="SSF47413">
    <property type="entry name" value="lambda repressor-like DNA-binding domains"/>
    <property type="match status" value="1"/>
</dbReference>
<name>A0A9X2IS74_9MICO</name>
<dbReference type="AlphaFoldDB" id="A0A9X2IS74"/>
<dbReference type="PROSITE" id="PS00356">
    <property type="entry name" value="HTH_LACI_1"/>
    <property type="match status" value="1"/>
</dbReference>
<dbReference type="EMBL" id="JAMRYM010000050">
    <property type="protein sequence ID" value="MCM6763135.1"/>
    <property type="molecule type" value="Genomic_DNA"/>
</dbReference>
<dbReference type="PANTHER" id="PTHR30146">
    <property type="entry name" value="LACI-RELATED TRANSCRIPTIONAL REPRESSOR"/>
    <property type="match status" value="1"/>
</dbReference>
<evidence type="ECO:0000256" key="2">
    <source>
        <dbReference type="ARBA" id="ARBA00023125"/>
    </source>
</evidence>
<accession>A0A9X2IS74</accession>
<dbReference type="Gene3D" id="3.40.50.2300">
    <property type="match status" value="2"/>
</dbReference>
<comment type="caution">
    <text evidence="5">The sequence shown here is derived from an EMBL/GenBank/DDBJ whole genome shotgun (WGS) entry which is preliminary data.</text>
</comment>
<dbReference type="RefSeq" id="WP_251946053.1">
    <property type="nucleotide sequence ID" value="NZ_JAMRYM010000050.1"/>
</dbReference>